<dbReference type="Pfam" id="PF00106">
    <property type="entry name" value="adh_short"/>
    <property type="match status" value="1"/>
</dbReference>
<dbReference type="InterPro" id="IPR002347">
    <property type="entry name" value="SDR_fam"/>
</dbReference>
<sequence>MELRYALAVVTGAGDGLGRELAVALSRRGAAVLAVDPDLGAAEKTVSLVRRARVTGWAHQGGTDDETDVHLLAARALDLGGADVLVDARPGAASDLLETLVRDALDLRRGVRRHPGGVVRIGRDVPAAGGSSDTCRRVLDALTSTTT</sequence>
<organism evidence="1 2">
    <name type="scientific">Nocardioides flavescens</name>
    <dbReference type="NCBI Taxonomy" id="2691959"/>
    <lineage>
        <taxon>Bacteria</taxon>
        <taxon>Bacillati</taxon>
        <taxon>Actinomycetota</taxon>
        <taxon>Actinomycetes</taxon>
        <taxon>Propionibacteriales</taxon>
        <taxon>Nocardioidaceae</taxon>
        <taxon>Nocardioides</taxon>
    </lineage>
</organism>
<evidence type="ECO:0000313" key="2">
    <source>
        <dbReference type="Proteomes" id="UP000473325"/>
    </source>
</evidence>
<dbReference type="Gene3D" id="3.40.50.720">
    <property type="entry name" value="NAD(P)-binding Rossmann-like Domain"/>
    <property type="match status" value="1"/>
</dbReference>
<comment type="caution">
    <text evidence="1">The sequence shown here is derived from an EMBL/GenBank/DDBJ whole genome shotgun (WGS) entry which is preliminary data.</text>
</comment>
<accession>A0A6L7F2Y4</accession>
<reference evidence="1 2" key="1">
    <citation type="submission" date="2019-12" db="EMBL/GenBank/DDBJ databases">
        <authorList>
            <person name="Kun Z."/>
        </authorList>
    </citation>
    <scope>NUCLEOTIDE SEQUENCE [LARGE SCALE GENOMIC DNA]</scope>
    <source>
        <strain evidence="1 2">YIM 123512</strain>
    </source>
</reference>
<keyword evidence="2" id="KW-1185">Reference proteome</keyword>
<dbReference type="SUPFAM" id="SSF51735">
    <property type="entry name" value="NAD(P)-binding Rossmann-fold domains"/>
    <property type="match status" value="1"/>
</dbReference>
<dbReference type="EMBL" id="WUEK01000007">
    <property type="protein sequence ID" value="MXG90394.1"/>
    <property type="molecule type" value="Genomic_DNA"/>
</dbReference>
<dbReference type="AlphaFoldDB" id="A0A6L7F2Y4"/>
<proteinExistence type="predicted"/>
<dbReference type="Proteomes" id="UP000473325">
    <property type="component" value="Unassembled WGS sequence"/>
</dbReference>
<name>A0A6L7F2Y4_9ACTN</name>
<evidence type="ECO:0000313" key="1">
    <source>
        <dbReference type="EMBL" id="MXG90394.1"/>
    </source>
</evidence>
<dbReference type="RefSeq" id="WP_160878333.1">
    <property type="nucleotide sequence ID" value="NZ_WUEK01000007.1"/>
</dbReference>
<gene>
    <name evidence="1" type="ORF">GRQ65_12630</name>
</gene>
<protein>
    <submittedName>
        <fullName evidence="1">SDR family NAD(P)-dependent oxidoreductase</fullName>
    </submittedName>
</protein>
<dbReference type="InterPro" id="IPR036291">
    <property type="entry name" value="NAD(P)-bd_dom_sf"/>
</dbReference>